<dbReference type="Proteomes" id="UP000637002">
    <property type="component" value="Unassembled WGS sequence"/>
</dbReference>
<reference evidence="2" key="1">
    <citation type="journal article" date="2014" name="Int. J. Syst. Evol. Microbiol.">
        <title>Complete genome sequence of Corynebacterium casei LMG S-19264T (=DSM 44701T), isolated from a smear-ripened cheese.</title>
        <authorList>
            <consortium name="US DOE Joint Genome Institute (JGI-PGF)"/>
            <person name="Walter F."/>
            <person name="Albersmeier A."/>
            <person name="Kalinowski J."/>
            <person name="Ruckert C."/>
        </authorList>
    </citation>
    <scope>NUCLEOTIDE SEQUENCE</scope>
    <source>
        <strain evidence="2">CGMCC 1.12919</strain>
    </source>
</reference>
<dbReference type="AlphaFoldDB" id="A0A916UH69"/>
<accession>A0A916UH69</accession>
<sequence length="98" mass="9704">MADHPDMAALAAAGDGTLRRYSPVWSYPGAPLDPNLTANQRLPLANVSAGAVASALADGSWVVTETDAAGAPAAITPAPGPGRVRTAAEGGTVGLRRG</sequence>
<organism evidence="2 3">
    <name type="scientific">Chelatococcus reniformis</name>
    <dbReference type="NCBI Taxonomy" id="1494448"/>
    <lineage>
        <taxon>Bacteria</taxon>
        <taxon>Pseudomonadati</taxon>
        <taxon>Pseudomonadota</taxon>
        <taxon>Alphaproteobacteria</taxon>
        <taxon>Hyphomicrobiales</taxon>
        <taxon>Chelatococcaceae</taxon>
        <taxon>Chelatococcus</taxon>
    </lineage>
</organism>
<evidence type="ECO:0000313" key="2">
    <source>
        <dbReference type="EMBL" id="GGC70813.1"/>
    </source>
</evidence>
<dbReference type="EMBL" id="BMGG01000005">
    <property type="protein sequence ID" value="GGC70813.1"/>
    <property type="molecule type" value="Genomic_DNA"/>
</dbReference>
<reference evidence="2" key="2">
    <citation type="submission" date="2020-09" db="EMBL/GenBank/DDBJ databases">
        <authorList>
            <person name="Sun Q."/>
            <person name="Zhou Y."/>
        </authorList>
    </citation>
    <scope>NUCLEOTIDE SEQUENCE</scope>
    <source>
        <strain evidence="2">CGMCC 1.12919</strain>
    </source>
</reference>
<comment type="caution">
    <text evidence="2">The sequence shown here is derived from an EMBL/GenBank/DDBJ whole genome shotgun (WGS) entry which is preliminary data.</text>
</comment>
<feature type="region of interest" description="Disordered" evidence="1">
    <location>
        <begin position="73"/>
        <end position="98"/>
    </location>
</feature>
<dbReference type="RefSeq" id="WP_188610142.1">
    <property type="nucleotide sequence ID" value="NZ_BMGG01000005.1"/>
</dbReference>
<name>A0A916UH69_9HYPH</name>
<proteinExistence type="predicted"/>
<evidence type="ECO:0000256" key="1">
    <source>
        <dbReference type="SAM" id="MobiDB-lite"/>
    </source>
</evidence>
<evidence type="ECO:0000313" key="3">
    <source>
        <dbReference type="Proteomes" id="UP000637002"/>
    </source>
</evidence>
<keyword evidence="3" id="KW-1185">Reference proteome</keyword>
<gene>
    <name evidence="2" type="ORF">GCM10010994_31740</name>
</gene>
<protein>
    <submittedName>
        <fullName evidence="2">Uncharacterized protein</fullName>
    </submittedName>
</protein>